<dbReference type="InParanoid" id="H2XXG4"/>
<proteinExistence type="predicted"/>
<dbReference type="Proteomes" id="UP000008144">
    <property type="component" value="Chromosome 3"/>
</dbReference>
<dbReference type="AlphaFoldDB" id="H2XXG4"/>
<reference evidence="3" key="1">
    <citation type="journal article" date="2002" name="Science">
        <title>The draft genome of Ciona intestinalis: insights into chordate and vertebrate origins.</title>
        <authorList>
            <person name="Dehal P."/>
            <person name="Satou Y."/>
            <person name="Campbell R.K."/>
            <person name="Chapman J."/>
            <person name="Degnan B."/>
            <person name="De Tomaso A."/>
            <person name="Davidson B."/>
            <person name="Di Gregorio A."/>
            <person name="Gelpke M."/>
            <person name="Goodstein D.M."/>
            <person name="Harafuji N."/>
            <person name="Hastings K.E."/>
            <person name="Ho I."/>
            <person name="Hotta K."/>
            <person name="Huang W."/>
            <person name="Kawashima T."/>
            <person name="Lemaire P."/>
            <person name="Martinez D."/>
            <person name="Meinertzhagen I.A."/>
            <person name="Necula S."/>
            <person name="Nonaka M."/>
            <person name="Putnam N."/>
            <person name="Rash S."/>
            <person name="Saiga H."/>
            <person name="Satake M."/>
            <person name="Terry A."/>
            <person name="Yamada L."/>
            <person name="Wang H.G."/>
            <person name="Awazu S."/>
            <person name="Azumi K."/>
            <person name="Boore J."/>
            <person name="Branno M."/>
            <person name="Chin-Bow S."/>
            <person name="DeSantis R."/>
            <person name="Doyle S."/>
            <person name="Francino P."/>
            <person name="Keys D.N."/>
            <person name="Haga S."/>
            <person name="Hayashi H."/>
            <person name="Hino K."/>
            <person name="Imai K.S."/>
            <person name="Inaba K."/>
            <person name="Kano S."/>
            <person name="Kobayashi K."/>
            <person name="Kobayashi M."/>
            <person name="Lee B.I."/>
            <person name="Makabe K.W."/>
            <person name="Manohar C."/>
            <person name="Matassi G."/>
            <person name="Medina M."/>
            <person name="Mochizuki Y."/>
            <person name="Mount S."/>
            <person name="Morishita T."/>
            <person name="Miura S."/>
            <person name="Nakayama A."/>
            <person name="Nishizaka S."/>
            <person name="Nomoto H."/>
            <person name="Ohta F."/>
            <person name="Oishi K."/>
            <person name="Rigoutsos I."/>
            <person name="Sano M."/>
            <person name="Sasaki A."/>
            <person name="Sasakura Y."/>
            <person name="Shoguchi E."/>
            <person name="Shin-i T."/>
            <person name="Spagnuolo A."/>
            <person name="Stainier D."/>
            <person name="Suzuki M.M."/>
            <person name="Tassy O."/>
            <person name="Takatori N."/>
            <person name="Tokuoka M."/>
            <person name="Yagi K."/>
            <person name="Yoshizaki F."/>
            <person name="Wada S."/>
            <person name="Zhang C."/>
            <person name="Hyatt P.D."/>
            <person name="Larimer F."/>
            <person name="Detter C."/>
            <person name="Doggett N."/>
            <person name="Glavina T."/>
            <person name="Hawkins T."/>
            <person name="Richardson P."/>
            <person name="Lucas S."/>
            <person name="Kohara Y."/>
            <person name="Levine M."/>
            <person name="Satoh N."/>
            <person name="Rokhsar D.S."/>
        </authorList>
    </citation>
    <scope>NUCLEOTIDE SEQUENCE [LARGE SCALE GENOMIC DNA]</scope>
</reference>
<sequence>MRKVLGVKYNKNATLPSRPFSGVPDYLKETLSTSCVPDLNGTTSSRTFVRRISFEDRRHEESPQIKDDLVFGVVGFDSPHGVTSPHPNLCQDNDNVISRDHQQQIDDVVIAGYGSRFCDISDITSHQTPLLSSSPIKNRPNDQNPLREQSFNKEQFLLQHRRPRTRASYSCDYERARPHRWNQNHSLDDRSVALEIDCSNSDIEVRYIKSLTKQVVKELLRNPLKVGSNKMGMKSEESSFSRQKRPSIERSDISPKHRTSL</sequence>
<name>H2XXG4_CIOIN</name>
<dbReference type="Ensembl" id="ENSCINT00000031469.1">
    <property type="protein sequence ID" value="ENSCINP00000034348.1"/>
    <property type="gene ID" value="ENSCING00000021616.1"/>
</dbReference>
<protein>
    <submittedName>
        <fullName evidence="2">Uncharacterized protein</fullName>
    </submittedName>
</protein>
<evidence type="ECO:0000256" key="1">
    <source>
        <dbReference type="SAM" id="MobiDB-lite"/>
    </source>
</evidence>
<evidence type="ECO:0000313" key="3">
    <source>
        <dbReference type="Proteomes" id="UP000008144"/>
    </source>
</evidence>
<reference evidence="2" key="2">
    <citation type="journal article" date="2008" name="Genome Biol.">
        <title>Improved genome assembly and evidence-based global gene model set for the chordate Ciona intestinalis: new insight into intron and operon populations.</title>
        <authorList>
            <person name="Satou Y."/>
            <person name="Mineta K."/>
            <person name="Ogasawara M."/>
            <person name="Sasakura Y."/>
            <person name="Shoguchi E."/>
            <person name="Ueno K."/>
            <person name="Yamada L."/>
            <person name="Matsumoto J."/>
            <person name="Wasserscheid J."/>
            <person name="Dewar K."/>
            <person name="Wiley G.B."/>
            <person name="Macmil S.L."/>
            <person name="Roe B.A."/>
            <person name="Zeller R.W."/>
            <person name="Hastings K.E."/>
            <person name="Lemaire P."/>
            <person name="Lindquist E."/>
            <person name="Endo T."/>
            <person name="Hotta K."/>
            <person name="Inaba K."/>
        </authorList>
    </citation>
    <scope>NUCLEOTIDE SEQUENCE [LARGE SCALE GENOMIC DNA]</scope>
    <source>
        <strain evidence="2">wild type</strain>
    </source>
</reference>
<evidence type="ECO:0000313" key="2">
    <source>
        <dbReference type="Ensembl" id="ENSCINP00000034348.1"/>
    </source>
</evidence>
<feature type="region of interest" description="Disordered" evidence="1">
    <location>
        <begin position="227"/>
        <end position="261"/>
    </location>
</feature>
<organism evidence="2 3">
    <name type="scientific">Ciona intestinalis</name>
    <name type="common">Transparent sea squirt</name>
    <name type="synonym">Ascidia intestinalis</name>
    <dbReference type="NCBI Taxonomy" id="7719"/>
    <lineage>
        <taxon>Eukaryota</taxon>
        <taxon>Metazoa</taxon>
        <taxon>Chordata</taxon>
        <taxon>Tunicata</taxon>
        <taxon>Ascidiacea</taxon>
        <taxon>Phlebobranchia</taxon>
        <taxon>Cionidae</taxon>
        <taxon>Ciona</taxon>
    </lineage>
</organism>
<feature type="compositionally biased region" description="Basic and acidic residues" evidence="1">
    <location>
        <begin position="246"/>
        <end position="255"/>
    </location>
</feature>
<dbReference type="EMBL" id="EAAA01001645">
    <property type="status" value="NOT_ANNOTATED_CDS"/>
    <property type="molecule type" value="Genomic_DNA"/>
</dbReference>
<reference evidence="2" key="3">
    <citation type="submission" date="2025-08" db="UniProtKB">
        <authorList>
            <consortium name="Ensembl"/>
        </authorList>
    </citation>
    <scope>IDENTIFICATION</scope>
</reference>
<dbReference type="HOGENOM" id="CLU_1067618_0_0_1"/>
<keyword evidence="3" id="KW-1185">Reference proteome</keyword>
<reference evidence="2" key="4">
    <citation type="submission" date="2025-09" db="UniProtKB">
        <authorList>
            <consortium name="Ensembl"/>
        </authorList>
    </citation>
    <scope>IDENTIFICATION</scope>
</reference>
<accession>H2XXG4</accession>